<keyword evidence="11" id="KW-0808">Transferase</keyword>
<dbReference type="PANTHER" id="PTHR43547">
    <property type="entry name" value="TWO-COMPONENT HISTIDINE KINASE"/>
    <property type="match status" value="1"/>
</dbReference>
<dbReference type="Pfam" id="PF07494">
    <property type="entry name" value="Reg_prop"/>
    <property type="match status" value="2"/>
</dbReference>
<sequence length="1376" mass="157822">MNHFLKILCCLGFLFFNDNFIIGQEKSNFIKLSQTFDGNSNIIEDNLGYIWISNTKGLNKYNGYDFSIIPYGQVFEKATTKSDDRYLLAKDNLGNIWVSSYKGELIKIDSNGVSISYKESLNYNKEPLYITSIRSINNDIWFGSSNGVVFKYNHLISAIENVTVLPKINNSPQLIRSIAITNPEEIWVSTSNGFIYNYSLRLKSLKKIEKPLNDVVQNIRLVEDIRENLWIATNFHGLMKYNPKKNEFNRYGKLETKESNLNYAMFISVFCDSSGKIWAGTDGDGLYMVNPENDEVVIFKHEKTNNFSISNNTITHIYEDTHNNIWLVDKKGKINILPKNNEKIKYYNGLESNTSTKILSILESSDGSLWLGTDGHGLNRVFPDNSKIQYDESKKGKQFFKGKYIQNLEEDSNGNIWIATYRNGLWLYDNNLKTFSKIETKDSSGNVSEDVRCLLKDSKNRIWATNGVAINIFSKSQKLLAIYDYKSIGLKGEVPITLCESGDKSIWLGVNEEGLFKFNENSENLNNSYFTKYNYYIEKYEDINNYNIQQIIPDKFNHLWVLCKSGFLVKYNILDNSFESYAGKEGIKDISIKSVLIEEPNSLWLGSSNGIHNYNITSNILKSFHQVDGFQTNNFTKNSSFKSPNGTFYFGGEVGVNSFVPSNLIEKEISAKLYISKIEILNKPANLIIADQVKRGIEYVDELKLKSNQSSFSFQFSAVNNLLNSNYHYAYKLNGFDKNWIVPNKERIATYTNIPYGNYVFEVKAGVKKGEWNIDSRKINISIKAPGWLSFWAFVIYAFVSLSVGFAIFNWFRLRSSLAKEEWQNNKEKELYALKMNFFAKMSHEIQTPLTLILGPIEDMLSKADGSGNNLLKQRLTIIKNNAKRLSRIATELITVRNKELGRSRVFASKNNLLVHLKKMAISFSEQARFKNIDFIEEYPEEEIFLWYDIDKIEHVFYNLLSNAFKFTPKEGNVKFKVVSNQNEDFVEILVINSGSGIPEEELEDIFKLFYQSNTGKTTRGSGIGLALTKELIYLHKGEISVNSLPDGNTIFTVKLSKKEDVFSDDEKILVDSSIISNELIKQSIEVLDNDFKNDTKNSTSKKYTILVVEDNIEMQMLLNDVLGKNYNVLIADNGVEGVKLAEQAIPDIILSDIMMPSMDGIEMCEILQKNRKTSHIPIILLTAKNTTKTKMRGLESGAIEFINKPFNFKELLIKISNIIEVKEKVIINYKAEISTIPKDDEVKSKDDIFIENLIKEINNEIDNPKFKLEELSSILNMSYSVIYRKCQEITGKTIIELVRSIKLKRAALLIVKHGYKISEAAYMVGYKDSKYFTKCFKSEFGKTPLRFKKEVKEIGLTEFLEKYNLHVFQLKYSDK</sequence>
<evidence type="ECO:0000256" key="5">
    <source>
        <dbReference type="ARBA" id="ARBA00023125"/>
    </source>
</evidence>
<evidence type="ECO:0000313" key="11">
    <source>
        <dbReference type="EMBL" id="TEW75537.1"/>
    </source>
</evidence>
<comment type="catalytic activity">
    <reaction evidence="1">
        <text>ATP + protein L-histidine = ADP + protein N-phospho-L-histidine.</text>
        <dbReference type="EC" id="2.7.13.3"/>
    </reaction>
</comment>
<dbReference type="Gene3D" id="2.130.10.10">
    <property type="entry name" value="YVTN repeat-like/Quinoprotein amine dehydrogenase"/>
    <property type="match status" value="2"/>
</dbReference>
<keyword evidence="6" id="KW-0804">Transcription</keyword>
<dbReference type="RefSeq" id="WP_134247906.1">
    <property type="nucleotide sequence ID" value="NZ_SNQI01000002.1"/>
</dbReference>
<gene>
    <name evidence="11" type="ORF">E2488_08500</name>
</gene>
<dbReference type="OrthoDB" id="358279at2"/>
<dbReference type="Pfam" id="PF00072">
    <property type="entry name" value="Response_reg"/>
    <property type="match status" value="1"/>
</dbReference>
<protein>
    <recommendedName>
        <fullName evidence="2">histidine kinase</fullName>
        <ecNumber evidence="2">2.7.13.3</ecNumber>
    </recommendedName>
</protein>
<reference evidence="11 12" key="1">
    <citation type="journal article" date="2011" name="J. Microbiol.">
        <title>Gramella jeungdoensis sp. nov., isolated from a solar saltern in Korea.</title>
        <authorList>
            <person name="Joung Y."/>
            <person name="Kim H."/>
            <person name="Jang T."/>
            <person name="Ahn T.S."/>
            <person name="Joh K."/>
        </authorList>
    </citation>
    <scope>NUCLEOTIDE SEQUENCE [LARGE SCALE GENOMIC DNA]</scope>
    <source>
        <strain evidence="11 12">KCTC 23123</strain>
    </source>
</reference>
<dbReference type="PROSITE" id="PS50109">
    <property type="entry name" value="HIS_KIN"/>
    <property type="match status" value="1"/>
</dbReference>
<dbReference type="PRINTS" id="PR00344">
    <property type="entry name" value="BCTRLSENSOR"/>
</dbReference>
<dbReference type="EMBL" id="SNQI01000002">
    <property type="protein sequence ID" value="TEW75537.1"/>
    <property type="molecule type" value="Genomic_DNA"/>
</dbReference>
<dbReference type="SUPFAM" id="SSF55874">
    <property type="entry name" value="ATPase domain of HSP90 chaperone/DNA topoisomerase II/histidine kinase"/>
    <property type="match status" value="1"/>
</dbReference>
<dbReference type="PROSITE" id="PS00041">
    <property type="entry name" value="HTH_ARAC_FAMILY_1"/>
    <property type="match status" value="1"/>
</dbReference>
<feature type="domain" description="Response regulatory" evidence="10">
    <location>
        <begin position="1105"/>
        <end position="1220"/>
    </location>
</feature>
<keyword evidence="4" id="KW-0805">Transcription regulation</keyword>
<dbReference type="PANTHER" id="PTHR43547:SF2">
    <property type="entry name" value="HYBRID SIGNAL TRANSDUCTION HISTIDINE KINASE C"/>
    <property type="match status" value="1"/>
</dbReference>
<dbReference type="SUPFAM" id="SSF52172">
    <property type="entry name" value="CheY-like"/>
    <property type="match status" value="1"/>
</dbReference>
<dbReference type="Proteomes" id="UP000298517">
    <property type="component" value="Unassembled WGS sequence"/>
</dbReference>
<dbReference type="InterPro" id="IPR011047">
    <property type="entry name" value="Quinoprotein_ADH-like_sf"/>
</dbReference>
<dbReference type="InterPro" id="IPR009057">
    <property type="entry name" value="Homeodomain-like_sf"/>
</dbReference>
<feature type="domain" description="HTH araC/xylS-type" evidence="8">
    <location>
        <begin position="1252"/>
        <end position="1351"/>
    </location>
</feature>
<accession>A0A4Y8AUN2</accession>
<evidence type="ECO:0000259" key="9">
    <source>
        <dbReference type="PROSITE" id="PS50109"/>
    </source>
</evidence>
<dbReference type="Gene3D" id="3.30.565.10">
    <property type="entry name" value="Histidine kinase-like ATPase, C-terminal domain"/>
    <property type="match status" value="1"/>
</dbReference>
<dbReference type="InterPro" id="IPR036890">
    <property type="entry name" value="HATPase_C_sf"/>
</dbReference>
<dbReference type="InterPro" id="IPR003594">
    <property type="entry name" value="HATPase_dom"/>
</dbReference>
<evidence type="ECO:0000256" key="6">
    <source>
        <dbReference type="ARBA" id="ARBA00023163"/>
    </source>
</evidence>
<feature type="modified residue" description="4-aspartylphosphate" evidence="7">
    <location>
        <position position="1153"/>
    </location>
</feature>
<keyword evidence="3 7" id="KW-0597">Phosphoprotein</keyword>
<dbReference type="SMART" id="SM00388">
    <property type="entry name" value="HisKA"/>
    <property type="match status" value="1"/>
</dbReference>
<dbReference type="CDD" id="cd00082">
    <property type="entry name" value="HisKA"/>
    <property type="match status" value="1"/>
</dbReference>
<organism evidence="11 12">
    <name type="scientific">Gramella jeungdoensis</name>
    <dbReference type="NCBI Taxonomy" id="708091"/>
    <lineage>
        <taxon>Bacteria</taxon>
        <taxon>Pseudomonadati</taxon>
        <taxon>Bacteroidota</taxon>
        <taxon>Flavobacteriia</taxon>
        <taxon>Flavobacteriales</taxon>
        <taxon>Flavobacteriaceae</taxon>
        <taxon>Christiangramia</taxon>
    </lineage>
</organism>
<comment type="caution">
    <text evidence="11">The sequence shown here is derived from an EMBL/GenBank/DDBJ whole genome shotgun (WGS) entry which is preliminary data.</text>
</comment>
<dbReference type="PROSITE" id="PS01124">
    <property type="entry name" value="HTH_ARAC_FAMILY_2"/>
    <property type="match status" value="1"/>
</dbReference>
<dbReference type="InterPro" id="IPR015943">
    <property type="entry name" value="WD40/YVTN_repeat-like_dom_sf"/>
</dbReference>
<dbReference type="InterPro" id="IPR004358">
    <property type="entry name" value="Sig_transdc_His_kin-like_C"/>
</dbReference>
<dbReference type="SMART" id="SM00342">
    <property type="entry name" value="HTH_ARAC"/>
    <property type="match status" value="1"/>
</dbReference>
<dbReference type="SUPFAM" id="SSF50998">
    <property type="entry name" value="Quinoprotein alcohol dehydrogenase-like"/>
    <property type="match status" value="1"/>
</dbReference>
<dbReference type="Pfam" id="PF12833">
    <property type="entry name" value="HTH_18"/>
    <property type="match status" value="1"/>
</dbReference>
<keyword evidence="11" id="KW-0418">Kinase</keyword>
<dbReference type="InterPro" id="IPR036097">
    <property type="entry name" value="HisK_dim/P_sf"/>
</dbReference>
<dbReference type="InterPro" id="IPR005467">
    <property type="entry name" value="His_kinase_dom"/>
</dbReference>
<dbReference type="InterPro" id="IPR013783">
    <property type="entry name" value="Ig-like_fold"/>
</dbReference>
<dbReference type="Gene3D" id="2.60.40.10">
    <property type="entry name" value="Immunoglobulins"/>
    <property type="match status" value="1"/>
</dbReference>
<dbReference type="Gene3D" id="1.10.287.130">
    <property type="match status" value="1"/>
</dbReference>
<feature type="domain" description="Histidine kinase" evidence="9">
    <location>
        <begin position="841"/>
        <end position="1060"/>
    </location>
</feature>
<dbReference type="PROSITE" id="PS50110">
    <property type="entry name" value="RESPONSE_REGULATORY"/>
    <property type="match status" value="1"/>
</dbReference>
<dbReference type="InterPro" id="IPR018062">
    <property type="entry name" value="HTH_AraC-typ_CS"/>
</dbReference>
<evidence type="ECO:0000256" key="7">
    <source>
        <dbReference type="PROSITE-ProRule" id="PRU00169"/>
    </source>
</evidence>
<name>A0A4Y8AUN2_9FLAO</name>
<evidence type="ECO:0000259" key="8">
    <source>
        <dbReference type="PROSITE" id="PS01124"/>
    </source>
</evidence>
<evidence type="ECO:0000256" key="1">
    <source>
        <dbReference type="ARBA" id="ARBA00000085"/>
    </source>
</evidence>
<dbReference type="InterPro" id="IPR003661">
    <property type="entry name" value="HisK_dim/P_dom"/>
</dbReference>
<dbReference type="GO" id="GO:0003700">
    <property type="term" value="F:DNA-binding transcription factor activity"/>
    <property type="evidence" value="ECO:0007669"/>
    <property type="project" value="InterPro"/>
</dbReference>
<dbReference type="SMART" id="SM00387">
    <property type="entry name" value="HATPase_c"/>
    <property type="match status" value="1"/>
</dbReference>
<dbReference type="InterPro" id="IPR011123">
    <property type="entry name" value="Y_Y_Y"/>
</dbReference>
<dbReference type="SMART" id="SM00448">
    <property type="entry name" value="REC"/>
    <property type="match status" value="1"/>
</dbReference>
<dbReference type="InterPro" id="IPR001789">
    <property type="entry name" value="Sig_transdc_resp-reg_receiver"/>
</dbReference>
<dbReference type="SUPFAM" id="SSF63829">
    <property type="entry name" value="Calcium-dependent phosphotriesterase"/>
    <property type="match status" value="1"/>
</dbReference>
<dbReference type="SUPFAM" id="SSF47384">
    <property type="entry name" value="Homodimeric domain of signal transducing histidine kinase"/>
    <property type="match status" value="1"/>
</dbReference>
<dbReference type="EC" id="2.7.13.3" evidence="2"/>
<keyword evidence="5" id="KW-0238">DNA-binding</keyword>
<evidence type="ECO:0000313" key="12">
    <source>
        <dbReference type="Proteomes" id="UP000298517"/>
    </source>
</evidence>
<evidence type="ECO:0000256" key="3">
    <source>
        <dbReference type="ARBA" id="ARBA00022553"/>
    </source>
</evidence>
<dbReference type="InterPro" id="IPR011006">
    <property type="entry name" value="CheY-like_superfamily"/>
</dbReference>
<dbReference type="InterPro" id="IPR011110">
    <property type="entry name" value="Reg_prop"/>
</dbReference>
<dbReference type="GO" id="GO:0043565">
    <property type="term" value="F:sequence-specific DNA binding"/>
    <property type="evidence" value="ECO:0007669"/>
    <property type="project" value="InterPro"/>
</dbReference>
<dbReference type="InterPro" id="IPR018060">
    <property type="entry name" value="HTH_AraC"/>
</dbReference>
<evidence type="ECO:0000259" key="10">
    <source>
        <dbReference type="PROSITE" id="PS50110"/>
    </source>
</evidence>
<dbReference type="Pfam" id="PF07495">
    <property type="entry name" value="Y_Y_Y"/>
    <property type="match status" value="1"/>
</dbReference>
<dbReference type="Pfam" id="PF00512">
    <property type="entry name" value="HisKA"/>
    <property type="match status" value="1"/>
</dbReference>
<dbReference type="Gene3D" id="1.10.10.60">
    <property type="entry name" value="Homeodomain-like"/>
    <property type="match status" value="1"/>
</dbReference>
<dbReference type="GO" id="GO:0000155">
    <property type="term" value="F:phosphorelay sensor kinase activity"/>
    <property type="evidence" value="ECO:0007669"/>
    <property type="project" value="InterPro"/>
</dbReference>
<dbReference type="Pfam" id="PF02518">
    <property type="entry name" value="HATPase_c"/>
    <property type="match status" value="1"/>
</dbReference>
<keyword evidence="12" id="KW-1185">Reference proteome</keyword>
<proteinExistence type="predicted"/>
<dbReference type="SUPFAM" id="SSF46689">
    <property type="entry name" value="Homeodomain-like"/>
    <property type="match status" value="1"/>
</dbReference>
<evidence type="ECO:0000256" key="4">
    <source>
        <dbReference type="ARBA" id="ARBA00023015"/>
    </source>
</evidence>
<dbReference type="Gene3D" id="3.40.50.2300">
    <property type="match status" value="1"/>
</dbReference>
<evidence type="ECO:0000256" key="2">
    <source>
        <dbReference type="ARBA" id="ARBA00012438"/>
    </source>
</evidence>